<keyword evidence="12" id="KW-1015">Disulfide bond</keyword>
<dbReference type="GO" id="GO:0007169">
    <property type="term" value="P:cell surface receptor protein tyrosine kinase signaling pathway"/>
    <property type="evidence" value="ECO:0007669"/>
    <property type="project" value="TreeGrafter"/>
</dbReference>
<dbReference type="GO" id="GO:0004714">
    <property type="term" value="F:transmembrane receptor protein tyrosine kinase activity"/>
    <property type="evidence" value="ECO:0007669"/>
    <property type="project" value="TreeGrafter"/>
</dbReference>
<dbReference type="PROSITE" id="PS00109">
    <property type="entry name" value="PROTEIN_KINASE_TYR"/>
    <property type="match status" value="1"/>
</dbReference>
<evidence type="ECO:0000259" key="17">
    <source>
        <dbReference type="PROSITE" id="PS50011"/>
    </source>
</evidence>
<evidence type="ECO:0000256" key="6">
    <source>
        <dbReference type="ARBA" id="ARBA00022741"/>
    </source>
</evidence>
<keyword evidence="4 16" id="KW-0812">Transmembrane</keyword>
<evidence type="ECO:0000256" key="12">
    <source>
        <dbReference type="ARBA" id="ARBA00023157"/>
    </source>
</evidence>
<dbReference type="CDD" id="cd00192">
    <property type="entry name" value="PTKc"/>
    <property type="match status" value="1"/>
</dbReference>
<dbReference type="GO" id="GO:0030182">
    <property type="term" value="P:neuron differentiation"/>
    <property type="evidence" value="ECO:0007669"/>
    <property type="project" value="UniProtKB-ARBA"/>
</dbReference>
<keyword evidence="3" id="KW-0808">Transferase</keyword>
<evidence type="ECO:0000256" key="10">
    <source>
        <dbReference type="ARBA" id="ARBA00023136"/>
    </source>
</evidence>
<dbReference type="PANTHER" id="PTHR24416:SF550">
    <property type="entry name" value="FIBROBLAST GROWTH FACTOR RECEPTOR HOMOLOG 1-RELATED"/>
    <property type="match status" value="1"/>
</dbReference>
<keyword evidence="8" id="KW-0067">ATP-binding</keyword>
<dbReference type="SMART" id="SM00409">
    <property type="entry name" value="IG"/>
    <property type="match status" value="2"/>
</dbReference>
<keyword evidence="10 16" id="KW-0472">Membrane</keyword>
<evidence type="ECO:0000256" key="1">
    <source>
        <dbReference type="ARBA" id="ARBA00004167"/>
    </source>
</evidence>
<keyword evidence="13" id="KW-0675">Receptor</keyword>
<dbReference type="InterPro" id="IPR011009">
    <property type="entry name" value="Kinase-like_dom_sf"/>
</dbReference>
<reference evidence="18" key="1">
    <citation type="submission" date="2024-06" db="EMBL/GenBank/DDBJ databases">
        <authorList>
            <person name="Liu X."/>
            <person name="Lenzi L."/>
            <person name="Haldenby T S."/>
            <person name="Uol C."/>
        </authorList>
    </citation>
    <scope>NUCLEOTIDE SEQUENCE</scope>
</reference>
<feature type="domain" description="Protein kinase" evidence="17">
    <location>
        <begin position="577"/>
        <end position="873"/>
    </location>
</feature>
<dbReference type="InterPro" id="IPR003599">
    <property type="entry name" value="Ig_sub"/>
</dbReference>
<comment type="subcellular location">
    <subcellularLocation>
        <location evidence="2">Endomembrane system</location>
    </subcellularLocation>
    <subcellularLocation>
        <location evidence="1">Membrane</location>
        <topology evidence="1">Single-pass membrane protein</topology>
    </subcellularLocation>
</comment>
<evidence type="ECO:0000256" key="5">
    <source>
        <dbReference type="ARBA" id="ARBA00022729"/>
    </source>
</evidence>
<dbReference type="GO" id="GO:0005886">
    <property type="term" value="C:plasma membrane"/>
    <property type="evidence" value="ECO:0007669"/>
    <property type="project" value="TreeGrafter"/>
</dbReference>
<dbReference type="AlphaFoldDB" id="A0AAV2T6Q2"/>
<dbReference type="Pfam" id="PF07714">
    <property type="entry name" value="PK_Tyr_Ser-Thr"/>
    <property type="match status" value="1"/>
</dbReference>
<dbReference type="InterPro" id="IPR001245">
    <property type="entry name" value="Ser-Thr/Tyr_kinase_cat_dom"/>
</dbReference>
<keyword evidence="6" id="KW-0547">Nucleotide-binding</keyword>
<protein>
    <recommendedName>
        <fullName evidence="17">Protein kinase domain-containing protein</fullName>
    </recommendedName>
</protein>
<keyword evidence="9 16" id="KW-1133">Transmembrane helix</keyword>
<dbReference type="InterPro" id="IPR036179">
    <property type="entry name" value="Ig-like_dom_sf"/>
</dbReference>
<dbReference type="InterPro" id="IPR020635">
    <property type="entry name" value="Tyr_kinase_cat_dom"/>
</dbReference>
<dbReference type="SUPFAM" id="SSF48726">
    <property type="entry name" value="Immunoglobulin"/>
    <property type="match status" value="2"/>
</dbReference>
<evidence type="ECO:0000256" key="16">
    <source>
        <dbReference type="SAM" id="Phobius"/>
    </source>
</evidence>
<keyword evidence="7" id="KW-0418">Kinase</keyword>
<evidence type="ECO:0000256" key="4">
    <source>
        <dbReference type="ARBA" id="ARBA00022692"/>
    </source>
</evidence>
<name>A0AAV2T6Q2_CALDB</name>
<proteinExistence type="predicted"/>
<gene>
    <name evidence="18" type="ORF">CDAUBV1_LOCUS3326</name>
</gene>
<dbReference type="GO" id="GO:0048468">
    <property type="term" value="P:cell development"/>
    <property type="evidence" value="ECO:0007669"/>
    <property type="project" value="UniProtKB-ARBA"/>
</dbReference>
<keyword evidence="15" id="KW-0393">Immunoglobulin domain</keyword>
<organism evidence="18 19">
    <name type="scientific">Calicophoron daubneyi</name>
    <name type="common">Rumen fluke</name>
    <name type="synonym">Paramphistomum daubneyi</name>
    <dbReference type="NCBI Taxonomy" id="300641"/>
    <lineage>
        <taxon>Eukaryota</taxon>
        <taxon>Metazoa</taxon>
        <taxon>Spiralia</taxon>
        <taxon>Lophotrochozoa</taxon>
        <taxon>Platyhelminthes</taxon>
        <taxon>Trematoda</taxon>
        <taxon>Digenea</taxon>
        <taxon>Plagiorchiida</taxon>
        <taxon>Pronocephalata</taxon>
        <taxon>Paramphistomoidea</taxon>
        <taxon>Paramphistomidae</taxon>
        <taxon>Calicophoron</taxon>
    </lineage>
</organism>
<evidence type="ECO:0000256" key="13">
    <source>
        <dbReference type="ARBA" id="ARBA00023170"/>
    </source>
</evidence>
<dbReference type="Proteomes" id="UP001497525">
    <property type="component" value="Unassembled WGS sequence"/>
</dbReference>
<dbReference type="InterPro" id="IPR050122">
    <property type="entry name" value="RTK"/>
</dbReference>
<evidence type="ECO:0000256" key="15">
    <source>
        <dbReference type="ARBA" id="ARBA00023319"/>
    </source>
</evidence>
<evidence type="ECO:0000256" key="2">
    <source>
        <dbReference type="ARBA" id="ARBA00004308"/>
    </source>
</evidence>
<evidence type="ECO:0000256" key="7">
    <source>
        <dbReference type="ARBA" id="ARBA00022777"/>
    </source>
</evidence>
<dbReference type="Gene3D" id="3.30.200.20">
    <property type="entry name" value="Phosphorylase Kinase, domain 1"/>
    <property type="match status" value="1"/>
</dbReference>
<evidence type="ECO:0000256" key="8">
    <source>
        <dbReference type="ARBA" id="ARBA00022840"/>
    </source>
</evidence>
<dbReference type="GO" id="GO:0043235">
    <property type="term" value="C:receptor complex"/>
    <property type="evidence" value="ECO:0007669"/>
    <property type="project" value="TreeGrafter"/>
</dbReference>
<evidence type="ECO:0000313" key="18">
    <source>
        <dbReference type="EMBL" id="CAL5131152.1"/>
    </source>
</evidence>
<keyword evidence="5" id="KW-0732">Signal</keyword>
<keyword evidence="14" id="KW-0325">Glycoprotein</keyword>
<accession>A0AAV2T6Q2</accession>
<dbReference type="PANTHER" id="PTHR24416">
    <property type="entry name" value="TYROSINE-PROTEIN KINASE RECEPTOR"/>
    <property type="match status" value="1"/>
</dbReference>
<dbReference type="SUPFAM" id="SSF56112">
    <property type="entry name" value="Protein kinase-like (PK-like)"/>
    <property type="match status" value="1"/>
</dbReference>
<evidence type="ECO:0000256" key="9">
    <source>
        <dbReference type="ARBA" id="ARBA00022989"/>
    </source>
</evidence>
<dbReference type="Gene3D" id="1.10.510.10">
    <property type="entry name" value="Transferase(Phosphotransferase) domain 1"/>
    <property type="match status" value="1"/>
</dbReference>
<dbReference type="PROSITE" id="PS50011">
    <property type="entry name" value="PROTEIN_KINASE_DOM"/>
    <property type="match status" value="1"/>
</dbReference>
<dbReference type="GO" id="GO:0005524">
    <property type="term" value="F:ATP binding"/>
    <property type="evidence" value="ECO:0007669"/>
    <property type="project" value="UniProtKB-KW"/>
</dbReference>
<dbReference type="InterPro" id="IPR008266">
    <property type="entry name" value="Tyr_kinase_AS"/>
</dbReference>
<evidence type="ECO:0000256" key="14">
    <source>
        <dbReference type="ARBA" id="ARBA00023180"/>
    </source>
</evidence>
<keyword evidence="11" id="KW-0829">Tyrosine-protein kinase</keyword>
<evidence type="ECO:0000256" key="3">
    <source>
        <dbReference type="ARBA" id="ARBA00022679"/>
    </source>
</evidence>
<dbReference type="PRINTS" id="PR00109">
    <property type="entry name" value="TYRKINASE"/>
</dbReference>
<dbReference type="GO" id="GO:0050793">
    <property type="term" value="P:regulation of developmental process"/>
    <property type="evidence" value="ECO:0007669"/>
    <property type="project" value="UniProtKB-ARBA"/>
</dbReference>
<evidence type="ECO:0000313" key="19">
    <source>
        <dbReference type="Proteomes" id="UP001497525"/>
    </source>
</evidence>
<evidence type="ECO:0000256" key="11">
    <source>
        <dbReference type="ARBA" id="ARBA00023137"/>
    </source>
</evidence>
<dbReference type="Gene3D" id="2.60.40.10">
    <property type="entry name" value="Immunoglobulins"/>
    <property type="match status" value="2"/>
</dbReference>
<dbReference type="InterPro" id="IPR000719">
    <property type="entry name" value="Prot_kinase_dom"/>
</dbReference>
<dbReference type="FunFam" id="1.10.510.10:FF:001512">
    <property type="entry name" value="Receptor tyrosine-protein kinase erbB-2"/>
    <property type="match status" value="1"/>
</dbReference>
<sequence>MYSWIILRMGRTAEIFFTEQTVYRSLFLECDCVDTPTVSWRWNNQSIRPRKGKYLFDGANLEILDIRYLDAGLYECGTLVPVVPVCTIYNVSVDRPDQHYLNIHRNVIPSNASAEEHDKLYWHPKMKREEQVHYINREEINISAYFYLNSLSLRPLVRWYPNSPEAFLDAASLESSLEPIDCSLLEEAERPLDGTCYRSTCIVPPELARYWIHCSVETDSKGNHTPSHLSALFPLLRNAMDRFLPDPDSLDTQGEDDSYTDLLFGKEFHIEDSFYLDSLKEFLTTPTSATSPEAKTMETIATTVTQRATSFTTPVDSQSLPKLNLSLLELSDHRNFKFFTTSSEVCFGENVTFQCLFPRVATELRLWFLGPGQSPNAPQFIKESHVQDFTLLGQNGRPNREFSQFGDTLIFTLTSIDYRHSGVYICSAHTSYRQLKITVRNCNPPVSRVPLIAVILTPTAAVLLLVVILSIALGNRRKKTVTIVSKLYHPDGSLRGSKQISVVNRVNLLYPTFEVPPVSEKRAFLESQTTGSCGISTFKKKSKVFRPKHSLSSKTSGPYSYGSFLTIKSVEIPRNRVTVMELIGHGKFGAVYRGVLRDDDSTVTNCSNSPLRSERTVAVKTLLNDFTRKQFMALMNELEILKAINPHAHVIGLLGACIQDGPPLILLEYAVHGNLRDFLRSNRPPETRVESPNAQREYWISSLSTDSSTIGPLLLNARTLLSFVTDVADALCHLESLKLVHRDVAARNVLITEGYVAKLSDFGFTSDVSNTSLNSSIQKTLPYRWMAPECFIADCYTSKSEVWSFGILMWEVFALGATPYPSLSNKDIPGWLANGNRNSKPDLATVDLYGLMLNCWSDEPAKRPTFKEVRFILNDLSATCASIGDSGLGNSTTASDSSLKSARYKPMPFVRTCSLPDPNVLPKGYVEMRSDDYLEPRSQLFLSTEISG</sequence>
<comment type="caution">
    <text evidence="18">The sequence shown here is derived from an EMBL/GenBank/DDBJ whole genome shotgun (WGS) entry which is preliminary data.</text>
</comment>
<dbReference type="SMART" id="SM00219">
    <property type="entry name" value="TyrKc"/>
    <property type="match status" value="1"/>
</dbReference>
<feature type="transmembrane region" description="Helical" evidence="16">
    <location>
        <begin position="451"/>
        <end position="473"/>
    </location>
</feature>
<dbReference type="InterPro" id="IPR013783">
    <property type="entry name" value="Ig-like_fold"/>
</dbReference>
<dbReference type="EMBL" id="CAXLJL010000079">
    <property type="protein sequence ID" value="CAL5131152.1"/>
    <property type="molecule type" value="Genomic_DNA"/>
</dbReference>
<dbReference type="GO" id="GO:0012505">
    <property type="term" value="C:endomembrane system"/>
    <property type="evidence" value="ECO:0007669"/>
    <property type="project" value="UniProtKB-SubCell"/>
</dbReference>